<reference evidence="1 2" key="1">
    <citation type="journal article" date="2024" name="Front. Microbiol.">
        <title>Novel thermophilic genera Geochorda gen. nov. and Carboxydochorda gen. nov. from the deep terrestrial subsurface reveal the ecophysiological diversity in the class Limnochordia.</title>
        <authorList>
            <person name="Karnachuk O.V."/>
            <person name="Lukina A.P."/>
            <person name="Avakyan M.R."/>
            <person name="Kadnikov V.V."/>
            <person name="Begmatov S."/>
            <person name="Beletsky A.V."/>
            <person name="Vlasova K.G."/>
            <person name="Novikov A.A."/>
            <person name="Shcherbakova V.A."/>
            <person name="Mardanov A.V."/>
            <person name="Ravin N.V."/>
        </authorList>
    </citation>
    <scope>NUCLEOTIDE SEQUENCE [LARGE SCALE GENOMIC DNA]</scope>
    <source>
        <strain evidence="1 2">L945</strain>
    </source>
</reference>
<keyword evidence="2" id="KW-1185">Reference proteome</keyword>
<dbReference type="InterPro" id="IPR024078">
    <property type="entry name" value="LmbE-like_dom_sf"/>
</dbReference>
<dbReference type="Pfam" id="PF02585">
    <property type="entry name" value="PIG-L"/>
    <property type="match status" value="1"/>
</dbReference>
<dbReference type="Gene3D" id="3.40.50.10320">
    <property type="entry name" value="LmbE-like"/>
    <property type="match status" value="1"/>
</dbReference>
<evidence type="ECO:0000313" key="2">
    <source>
        <dbReference type="Proteomes" id="UP001332192"/>
    </source>
</evidence>
<sequence length="259" mass="28966">MAPETIDVLRSALPLPRIEDARRILCVQPHPDDVDIGVGAAIAKLARLGVEVVYLTVTDDSVGTLDRGLTPSSLAALRREEQEKAARVLGVKEVRWLGYPDAGDYSEHAVRQDVIRAIRQLRPDLVVTVDPNLPYESHPDHLRCGRATAAAVLLYNFPHIRTDPAVDEAFTPYAMKGIAYFHTAHPNAYVEVGEEDWQRRFEAIACHRSQVDGPTLELYKFYFDLKAREYGATAGCERAEAFRVLTPQMMHCFVDAARI</sequence>
<dbReference type="InterPro" id="IPR003737">
    <property type="entry name" value="GlcNAc_PI_deacetylase-related"/>
</dbReference>
<protein>
    <submittedName>
        <fullName evidence="1">PIG-L deacetylase family protein</fullName>
    </submittedName>
</protein>
<dbReference type="Proteomes" id="UP001332192">
    <property type="component" value="Chromosome"/>
</dbReference>
<gene>
    <name evidence="1" type="ORF">U7230_00930</name>
</gene>
<dbReference type="PANTHER" id="PTHR12993:SF11">
    <property type="entry name" value="N-ACETYLGLUCOSAMINYL-PHOSPHATIDYLINOSITOL DE-N-ACETYLASE"/>
    <property type="match status" value="1"/>
</dbReference>
<dbReference type="RefSeq" id="WP_324716883.1">
    <property type="nucleotide sequence ID" value="NZ_CP141615.1"/>
</dbReference>
<dbReference type="EMBL" id="CP141615">
    <property type="protein sequence ID" value="WRP17613.1"/>
    <property type="molecule type" value="Genomic_DNA"/>
</dbReference>
<evidence type="ECO:0000313" key="1">
    <source>
        <dbReference type="EMBL" id="WRP17613.1"/>
    </source>
</evidence>
<organism evidence="1 2">
    <name type="scientific">Carboxydichorda subterranea</name>
    <dbReference type="NCBI Taxonomy" id="3109565"/>
    <lineage>
        <taxon>Bacteria</taxon>
        <taxon>Bacillati</taxon>
        <taxon>Bacillota</taxon>
        <taxon>Limnochordia</taxon>
        <taxon>Limnochordales</taxon>
        <taxon>Geochordaceae</taxon>
        <taxon>Carboxydichorda</taxon>
    </lineage>
</organism>
<proteinExistence type="predicted"/>
<dbReference type="PANTHER" id="PTHR12993">
    <property type="entry name" value="N-ACETYLGLUCOSAMINYL-PHOSPHATIDYLINOSITOL DE-N-ACETYLASE-RELATED"/>
    <property type="match status" value="1"/>
</dbReference>
<accession>A0ABZ1BYE4</accession>
<dbReference type="SUPFAM" id="SSF102588">
    <property type="entry name" value="LmbE-like"/>
    <property type="match status" value="1"/>
</dbReference>
<name>A0ABZ1BYE4_9FIRM</name>